<accession>A0A6J7ECV7</accession>
<dbReference type="EMBL" id="CAFBLP010000027">
    <property type="protein sequence ID" value="CAB4878754.1"/>
    <property type="molecule type" value="Genomic_DNA"/>
</dbReference>
<reference evidence="1" key="1">
    <citation type="submission" date="2020-05" db="EMBL/GenBank/DDBJ databases">
        <authorList>
            <person name="Chiriac C."/>
            <person name="Salcher M."/>
            <person name="Ghai R."/>
            <person name="Kavagutti S V."/>
        </authorList>
    </citation>
    <scope>NUCLEOTIDE SEQUENCE</scope>
</reference>
<evidence type="ECO:0000313" key="1">
    <source>
        <dbReference type="EMBL" id="CAB4878754.1"/>
    </source>
</evidence>
<dbReference type="AlphaFoldDB" id="A0A6J7ECV7"/>
<protein>
    <submittedName>
        <fullName evidence="1">Unannotated protein</fullName>
    </submittedName>
</protein>
<gene>
    <name evidence="1" type="ORF">UFOPK3376_01300</name>
</gene>
<sequence length="73" mass="7667">MHGVAIDGRVRCIADQVIWGVVTTGDEVPEVRRGLFHTAGAIEAAANDVDRAGAGQRFEDLERTCLTTAATGA</sequence>
<proteinExistence type="predicted"/>
<name>A0A6J7ECV7_9ZZZZ</name>
<organism evidence="1">
    <name type="scientific">freshwater metagenome</name>
    <dbReference type="NCBI Taxonomy" id="449393"/>
    <lineage>
        <taxon>unclassified sequences</taxon>
        <taxon>metagenomes</taxon>
        <taxon>ecological metagenomes</taxon>
    </lineage>
</organism>